<dbReference type="SUPFAM" id="SSF56801">
    <property type="entry name" value="Acetyl-CoA synthetase-like"/>
    <property type="match status" value="1"/>
</dbReference>
<dbReference type="InterPro" id="IPR042099">
    <property type="entry name" value="ANL_N_sf"/>
</dbReference>
<dbReference type="RefSeq" id="WP_131897368.1">
    <property type="nucleotide sequence ID" value="NZ_SMKU01000146.1"/>
</dbReference>
<evidence type="ECO:0000313" key="3">
    <source>
        <dbReference type="Proteomes" id="UP000294513"/>
    </source>
</evidence>
<gene>
    <name evidence="2" type="ORF">E1298_25140</name>
</gene>
<keyword evidence="3" id="KW-1185">Reference proteome</keyword>
<evidence type="ECO:0000313" key="2">
    <source>
        <dbReference type="EMBL" id="TDD80835.1"/>
    </source>
</evidence>
<feature type="region of interest" description="Disordered" evidence="1">
    <location>
        <begin position="335"/>
        <end position="359"/>
    </location>
</feature>
<dbReference type="AlphaFoldDB" id="A0A4R5B689"/>
<dbReference type="EMBL" id="SMKU01000146">
    <property type="protein sequence ID" value="TDD80835.1"/>
    <property type="molecule type" value="Genomic_DNA"/>
</dbReference>
<comment type="caution">
    <text evidence="2">The sequence shown here is derived from an EMBL/GenBank/DDBJ whole genome shotgun (WGS) entry which is preliminary data.</text>
</comment>
<accession>A0A4R5B689</accession>
<evidence type="ECO:0000256" key="1">
    <source>
        <dbReference type="SAM" id="MobiDB-lite"/>
    </source>
</evidence>
<protein>
    <recommendedName>
        <fullName evidence="4">Phenylacetate-CoA ligase</fullName>
    </recommendedName>
</protein>
<dbReference type="Gene3D" id="3.40.50.12780">
    <property type="entry name" value="N-terminal domain of ligase-like"/>
    <property type="match status" value="1"/>
</dbReference>
<sequence length="359" mass="37511">MTSWITRAAFPTGRKTAGLLSVSPEADLVAPLAGPDRDAARELAAETLRAAGIGASDRVVVALNDDGEPAGSLVAQAAAGIAEAAASVGPRGRMRLHSALEAVGATALVTTPTGAMDFLARLHLEFLLDPLDLELRHILLVGEIPSPNTSAQLASEFETSVRELYADPFLGVPIAQRAPSGAALTPVRDGLLGLAPPAKDVLLDAPYGAGLAEIVVTPSWHSSLGGAALRTGHAVRLSGGEDGVPAPAHTAGEHVLIRGRWVSLPKIASALARIDGLASWDLRIKRDGTLDAAALHVTFARESLVGNPMWKSRIAQALYALTPVSIDVVVEPEVREDRRPGTVTDERGHHLGRDRSRLS</sequence>
<dbReference type="Proteomes" id="UP000294513">
    <property type="component" value="Unassembled WGS sequence"/>
</dbReference>
<organism evidence="2 3">
    <name type="scientific">Actinomadura rubrisoli</name>
    <dbReference type="NCBI Taxonomy" id="2530368"/>
    <lineage>
        <taxon>Bacteria</taxon>
        <taxon>Bacillati</taxon>
        <taxon>Actinomycetota</taxon>
        <taxon>Actinomycetes</taxon>
        <taxon>Streptosporangiales</taxon>
        <taxon>Thermomonosporaceae</taxon>
        <taxon>Actinomadura</taxon>
    </lineage>
</organism>
<evidence type="ECO:0008006" key="4">
    <source>
        <dbReference type="Google" id="ProtNLM"/>
    </source>
</evidence>
<reference evidence="2 3" key="1">
    <citation type="submission" date="2019-03" db="EMBL/GenBank/DDBJ databases">
        <title>Draft genome sequences of novel Actinobacteria.</title>
        <authorList>
            <person name="Sahin N."/>
            <person name="Ay H."/>
            <person name="Saygin H."/>
        </authorList>
    </citation>
    <scope>NUCLEOTIDE SEQUENCE [LARGE SCALE GENOMIC DNA]</scope>
    <source>
        <strain evidence="2 3">H3C3</strain>
    </source>
</reference>
<dbReference type="OrthoDB" id="3460714at2"/>
<proteinExistence type="predicted"/>
<name>A0A4R5B689_9ACTN</name>